<evidence type="ECO:0000313" key="3">
    <source>
        <dbReference type="Proteomes" id="UP000198921"/>
    </source>
</evidence>
<gene>
    <name evidence="2" type="ORF">SAMN05660209_03662</name>
</gene>
<dbReference type="AlphaFoldDB" id="A0A1H3MJU5"/>
<protein>
    <submittedName>
        <fullName evidence="2">Tryptophan 2-monooxygenase</fullName>
    </submittedName>
</protein>
<dbReference type="InterPro" id="IPR036188">
    <property type="entry name" value="FAD/NAD-bd_sf"/>
</dbReference>
<name>A0A1H3MJU5_9ACTN</name>
<dbReference type="STRING" id="1137993.SAMN05660209_03662"/>
<dbReference type="EMBL" id="FNOT01000011">
    <property type="protein sequence ID" value="SDY76951.1"/>
    <property type="molecule type" value="Genomic_DNA"/>
</dbReference>
<evidence type="ECO:0000259" key="1">
    <source>
        <dbReference type="Pfam" id="PF01593"/>
    </source>
</evidence>
<accession>A0A1H3MJU5</accession>
<reference evidence="3" key="1">
    <citation type="submission" date="2016-10" db="EMBL/GenBank/DDBJ databases">
        <authorList>
            <person name="Varghese N."/>
            <person name="Submissions S."/>
        </authorList>
    </citation>
    <scope>NUCLEOTIDE SEQUENCE [LARGE SCALE GENOMIC DNA]</scope>
    <source>
        <strain evidence="3">DSM 45422</strain>
    </source>
</reference>
<dbReference type="GO" id="GO:0001716">
    <property type="term" value="F:L-amino-acid oxidase activity"/>
    <property type="evidence" value="ECO:0007669"/>
    <property type="project" value="TreeGrafter"/>
</dbReference>
<dbReference type="SUPFAM" id="SSF51905">
    <property type="entry name" value="FAD/NAD(P)-binding domain"/>
    <property type="match status" value="1"/>
</dbReference>
<dbReference type="RefSeq" id="WP_091159376.1">
    <property type="nucleotide sequence ID" value="NZ_FNOT01000011.1"/>
</dbReference>
<dbReference type="Pfam" id="PF01593">
    <property type="entry name" value="Amino_oxidase"/>
    <property type="match status" value="1"/>
</dbReference>
<dbReference type="Proteomes" id="UP000198921">
    <property type="component" value="Unassembled WGS sequence"/>
</dbReference>
<dbReference type="OrthoDB" id="8845488at2"/>
<organism evidence="2 3">
    <name type="scientific">Geodermatophilus africanus</name>
    <dbReference type="NCBI Taxonomy" id="1137993"/>
    <lineage>
        <taxon>Bacteria</taxon>
        <taxon>Bacillati</taxon>
        <taxon>Actinomycetota</taxon>
        <taxon>Actinomycetes</taxon>
        <taxon>Geodermatophilales</taxon>
        <taxon>Geodermatophilaceae</taxon>
        <taxon>Geodermatophilus</taxon>
    </lineage>
</organism>
<keyword evidence="2" id="KW-0560">Oxidoreductase</keyword>
<feature type="domain" description="Amine oxidase" evidence="1">
    <location>
        <begin position="61"/>
        <end position="534"/>
    </location>
</feature>
<dbReference type="PANTHER" id="PTHR10742">
    <property type="entry name" value="FLAVIN MONOAMINE OXIDASE"/>
    <property type="match status" value="1"/>
</dbReference>
<proteinExistence type="predicted"/>
<sequence>MTSAIPVAAHEPGEARPARPLTMFGPDFPFAYDDWLAHPAGLGEVPDTELGTEVAVIGGGLSGIVTAYELMRLGLKPVVYEAHEIGGRLRSTRFEGHPGVVAEMGAMRFPPSSTALFSYVRDLGLRTTRFPNPLDVATPSTVVDLKGETHYARTLDDLPPLYREVADAWHETLVQGARLEEMQQAIRDRDVKTVKAIWDELVEQLDDTTFYGFLAASPAFRSFRHREVFGQVGFGTGGWDTDYPNSMLEILRVVYTAADDDHLSIVGGSQQLPVGLWRREVEAPVHWPAGTSLASLHAGGRPLPGVTRLHRTTPNCLTVTDEAGGIRTYKAAVFTAQSWNLLSRIACDEELFPIDHWTAIERTHYMGSTKLFCLVDRPFWKDVDPRTGRHRMSMTLSDRMTRGTYLLDQGEGKPGLICLSYTWADDSLKWLPLSATERMEVMLTSLREIYPDVDLRRHVIASPVTVSWESERDFMGAFKANLPGHYRYQRRLFTHFKQDELPEQYRGLFLAGDDISWTAGWAEGAVQTALNAVWGVVHHLGGRSHPDNPGPGDLFDELAPVRLPED</sequence>
<dbReference type="InterPro" id="IPR002937">
    <property type="entry name" value="Amino_oxidase"/>
</dbReference>
<dbReference type="InterPro" id="IPR050281">
    <property type="entry name" value="Flavin_monoamine_oxidase"/>
</dbReference>
<dbReference type="PANTHER" id="PTHR10742:SF342">
    <property type="entry name" value="AMINE OXIDASE"/>
    <property type="match status" value="1"/>
</dbReference>
<dbReference type="Gene3D" id="1.10.405.40">
    <property type="match status" value="1"/>
</dbReference>
<dbReference type="GO" id="GO:0004497">
    <property type="term" value="F:monooxygenase activity"/>
    <property type="evidence" value="ECO:0007669"/>
    <property type="project" value="UniProtKB-KW"/>
</dbReference>
<keyword evidence="2" id="KW-0503">Monooxygenase</keyword>
<dbReference type="Gene3D" id="3.50.50.60">
    <property type="entry name" value="FAD/NAD(P)-binding domain"/>
    <property type="match status" value="1"/>
</dbReference>
<dbReference type="GO" id="GO:0009063">
    <property type="term" value="P:amino acid catabolic process"/>
    <property type="evidence" value="ECO:0007669"/>
    <property type="project" value="TreeGrafter"/>
</dbReference>
<dbReference type="Gene3D" id="3.90.660.10">
    <property type="match status" value="1"/>
</dbReference>
<dbReference type="SUPFAM" id="SSF54373">
    <property type="entry name" value="FAD-linked reductases, C-terminal domain"/>
    <property type="match status" value="1"/>
</dbReference>
<evidence type="ECO:0000313" key="2">
    <source>
        <dbReference type="EMBL" id="SDY76951.1"/>
    </source>
</evidence>
<keyword evidence="3" id="KW-1185">Reference proteome</keyword>